<name>A0A8T2Z8G6_POPDE</name>
<evidence type="ECO:0000313" key="3">
    <source>
        <dbReference type="Proteomes" id="UP000807159"/>
    </source>
</evidence>
<feature type="transmembrane region" description="Helical" evidence="1">
    <location>
        <begin position="89"/>
        <end position="115"/>
    </location>
</feature>
<comment type="caution">
    <text evidence="2">The sequence shown here is derived from an EMBL/GenBank/DDBJ whole genome shotgun (WGS) entry which is preliminary data.</text>
</comment>
<evidence type="ECO:0000256" key="1">
    <source>
        <dbReference type="SAM" id="Phobius"/>
    </source>
</evidence>
<dbReference type="Proteomes" id="UP000807159">
    <property type="component" value="Chromosome 3"/>
</dbReference>
<proteinExistence type="predicted"/>
<organism evidence="2 3">
    <name type="scientific">Populus deltoides</name>
    <name type="common">Eastern poplar</name>
    <name type="synonym">Eastern cottonwood</name>
    <dbReference type="NCBI Taxonomy" id="3696"/>
    <lineage>
        <taxon>Eukaryota</taxon>
        <taxon>Viridiplantae</taxon>
        <taxon>Streptophyta</taxon>
        <taxon>Embryophyta</taxon>
        <taxon>Tracheophyta</taxon>
        <taxon>Spermatophyta</taxon>
        <taxon>Magnoliopsida</taxon>
        <taxon>eudicotyledons</taxon>
        <taxon>Gunneridae</taxon>
        <taxon>Pentapetalae</taxon>
        <taxon>rosids</taxon>
        <taxon>fabids</taxon>
        <taxon>Malpighiales</taxon>
        <taxon>Salicaceae</taxon>
        <taxon>Saliceae</taxon>
        <taxon>Populus</taxon>
    </lineage>
</organism>
<reference evidence="2" key="1">
    <citation type="journal article" date="2021" name="J. Hered.">
        <title>Genome Assembly of Salicaceae Populus deltoides (Eastern Cottonwood) I-69 Based on Nanopore Sequencing and Hi-C Technologies.</title>
        <authorList>
            <person name="Bai S."/>
            <person name="Wu H."/>
            <person name="Zhang J."/>
            <person name="Pan Z."/>
            <person name="Zhao W."/>
            <person name="Li Z."/>
            <person name="Tong C."/>
        </authorList>
    </citation>
    <scope>NUCLEOTIDE SEQUENCE</scope>
    <source>
        <tissue evidence="2">Leaf</tissue>
    </source>
</reference>
<keyword evidence="1" id="KW-1133">Transmembrane helix</keyword>
<accession>A0A8T2Z8G6</accession>
<protein>
    <submittedName>
        <fullName evidence="2">Uncharacterized protein</fullName>
    </submittedName>
</protein>
<keyword evidence="1" id="KW-0812">Transmembrane</keyword>
<sequence length="362" mass="41961">MTQKKNFLSKTFHYGYRSSRVIVLYSDEPTVTTFPLKKGFSSFFLPTNKINSTAVVMDVSDDKMELEIETPENGKKGFMYLAFRLTSALLFPIFAFLFSSILLGFLAILMGHFSITIPRSLPFQCRILSSSVDLRSSKICELGLLNYKAKHVFYPNNRSKFRCRYDYYWASVFEVEYEDYSLGQTRFALAEAPNEALPLNCRPNFGAAWLAKDKFKVNKTYDCWYTSGISKVSLYRDDLFSCQAKDPSQVEMIKRYFILSKEMLHSSPVWKKGKASYWGWETIAGVITGFSTSIITISFIKILQYIKSWLRLTSVARMFSRANIVFFKRACFLVAYFSFMGWLAIQYGKRFGLPEIYRVDDY</sequence>
<dbReference type="PANTHER" id="PTHR36779">
    <property type="entry name" value="OSJNBA0083N12.13 PROTEIN"/>
    <property type="match status" value="1"/>
</dbReference>
<feature type="transmembrane region" description="Helical" evidence="1">
    <location>
        <begin position="324"/>
        <end position="345"/>
    </location>
</feature>
<feature type="transmembrane region" description="Helical" evidence="1">
    <location>
        <begin position="277"/>
        <end position="303"/>
    </location>
</feature>
<dbReference type="EMBL" id="JACEGQ020000003">
    <property type="protein sequence ID" value="KAH8513743.1"/>
    <property type="molecule type" value="Genomic_DNA"/>
</dbReference>
<keyword evidence="1" id="KW-0472">Membrane</keyword>
<dbReference type="AlphaFoldDB" id="A0A8T2Z8G6"/>
<keyword evidence="3" id="KW-1185">Reference proteome</keyword>
<evidence type="ECO:0000313" key="2">
    <source>
        <dbReference type="EMBL" id="KAH8513743.1"/>
    </source>
</evidence>
<gene>
    <name evidence="2" type="ORF">H0E87_006855</name>
</gene>
<dbReference type="PANTHER" id="PTHR36779:SF1">
    <property type="entry name" value="OS04G0600400 PROTEIN"/>
    <property type="match status" value="1"/>
</dbReference>